<proteinExistence type="inferred from homology"/>
<sequence>MTTQTVKLGEVCEINRASIGKDYAFDSIEYLDTSSVTSGTFSETEHLNLADAPSRAKRIVQNNDIVISTVRPNLRHFGIIQNAKPNMVVSTGFAVLTIDESKADYSYIYYLLTKDDIVDYLSAVADQAVSTYPAFNPSVLVNLDLSLPPLPEQQRVAGILGSLDEKIENNRTLVRTTEALARTIFKKHIAANEENKGWETVKLGDVCEVFIGGDAHKYDIVKQSDKTHNVPVFSNGIVNEGLYGYTKNAEVKAGSVTVSARGTVGFIKLRDTDFVPIVRLIAVIPKEDDVSGYFLEAVLQKETINASGSSQQQITAPMIKNLRIKLPPAAVLQSFDAVVEPLFAEIGFLTRENQTLAATRDKLLRKLIK</sequence>
<organism evidence="5 6">
    <name type="scientific">Termititenax aidoneus</name>
    <dbReference type="NCBI Taxonomy" id="2218524"/>
    <lineage>
        <taxon>Bacteria</taxon>
        <taxon>Bacillati</taxon>
        <taxon>Candidatus Margulisiibacteriota</taxon>
        <taxon>Candidatus Termititenacia</taxon>
        <taxon>Candidatus Termititenacales</taxon>
        <taxon>Candidatus Termititenacaceae</taxon>
        <taxon>Candidatus Termititenax</taxon>
    </lineage>
</organism>
<dbReference type="SUPFAM" id="SSF116734">
    <property type="entry name" value="DNA methylase specificity domain"/>
    <property type="match status" value="2"/>
</dbReference>
<comment type="caution">
    <text evidence="5">The sequence shown here is derived from an EMBL/GenBank/DDBJ whole genome shotgun (WGS) entry which is preliminary data.</text>
</comment>
<protein>
    <submittedName>
        <fullName evidence="5">Type I restriction-modification system modification methylase S subunit</fullName>
    </submittedName>
</protein>
<keyword evidence="2" id="KW-0680">Restriction system</keyword>
<dbReference type="Proteomes" id="UP000269352">
    <property type="component" value="Unassembled WGS sequence"/>
</dbReference>
<evidence type="ECO:0000256" key="1">
    <source>
        <dbReference type="ARBA" id="ARBA00010923"/>
    </source>
</evidence>
<dbReference type="GO" id="GO:0003677">
    <property type="term" value="F:DNA binding"/>
    <property type="evidence" value="ECO:0007669"/>
    <property type="project" value="UniProtKB-KW"/>
</dbReference>
<dbReference type="InterPro" id="IPR052021">
    <property type="entry name" value="Type-I_RS_S_subunit"/>
</dbReference>
<dbReference type="PANTHER" id="PTHR30408">
    <property type="entry name" value="TYPE-1 RESTRICTION ENZYME ECOKI SPECIFICITY PROTEIN"/>
    <property type="match status" value="1"/>
</dbReference>
<accession>A0A388T9R0</accession>
<evidence type="ECO:0000256" key="2">
    <source>
        <dbReference type="ARBA" id="ARBA00022747"/>
    </source>
</evidence>
<keyword evidence="6" id="KW-1185">Reference proteome</keyword>
<dbReference type="PANTHER" id="PTHR30408:SF13">
    <property type="entry name" value="TYPE I RESTRICTION ENZYME HINDI SPECIFICITY SUBUNIT"/>
    <property type="match status" value="1"/>
</dbReference>
<evidence type="ECO:0000259" key="4">
    <source>
        <dbReference type="Pfam" id="PF01420"/>
    </source>
</evidence>
<dbReference type="InterPro" id="IPR044946">
    <property type="entry name" value="Restrct_endonuc_typeI_TRD_sf"/>
</dbReference>
<keyword evidence="3" id="KW-0238">DNA-binding</keyword>
<feature type="domain" description="Type I restriction modification DNA specificity" evidence="4">
    <location>
        <begin position="4"/>
        <end position="171"/>
    </location>
</feature>
<name>A0A388T9R0_TERA1</name>
<keyword evidence="5" id="KW-0808">Transferase</keyword>
<dbReference type="AlphaFoldDB" id="A0A388T9R0"/>
<dbReference type="Pfam" id="PF01420">
    <property type="entry name" value="Methylase_S"/>
    <property type="match status" value="2"/>
</dbReference>
<dbReference type="EMBL" id="BGZN01000004">
    <property type="protein sequence ID" value="GBR72945.1"/>
    <property type="molecule type" value="Genomic_DNA"/>
</dbReference>
<dbReference type="GO" id="GO:0009307">
    <property type="term" value="P:DNA restriction-modification system"/>
    <property type="evidence" value="ECO:0007669"/>
    <property type="project" value="UniProtKB-KW"/>
</dbReference>
<gene>
    <name evidence="5" type="primary">hsdS</name>
    <name evidence="5" type="ORF">NO1_0401</name>
</gene>
<keyword evidence="5" id="KW-0489">Methyltransferase</keyword>
<evidence type="ECO:0000313" key="5">
    <source>
        <dbReference type="EMBL" id="GBR72945.1"/>
    </source>
</evidence>
<evidence type="ECO:0000256" key="3">
    <source>
        <dbReference type="ARBA" id="ARBA00023125"/>
    </source>
</evidence>
<dbReference type="InterPro" id="IPR000055">
    <property type="entry name" value="Restrct_endonuc_typeI_TRD"/>
</dbReference>
<dbReference type="GO" id="GO:0008168">
    <property type="term" value="F:methyltransferase activity"/>
    <property type="evidence" value="ECO:0007669"/>
    <property type="project" value="UniProtKB-KW"/>
</dbReference>
<evidence type="ECO:0000313" key="6">
    <source>
        <dbReference type="Proteomes" id="UP000269352"/>
    </source>
</evidence>
<reference evidence="5 6" key="1">
    <citation type="journal article" date="2019" name="ISME J.">
        <title>Genome analyses of uncultured TG2/ZB3 bacteria in 'Margulisbacteria' specifically attached to ectosymbiotic spirochetes of protists in the termite gut.</title>
        <authorList>
            <person name="Utami Y.D."/>
            <person name="Kuwahara H."/>
            <person name="Igai K."/>
            <person name="Murakami T."/>
            <person name="Sugaya K."/>
            <person name="Morikawa T."/>
            <person name="Nagura Y."/>
            <person name="Yuki M."/>
            <person name="Deevong P."/>
            <person name="Inoue T."/>
            <person name="Kihara K."/>
            <person name="Lo N."/>
            <person name="Yamada A."/>
            <person name="Ohkuma M."/>
            <person name="Hongoh Y."/>
        </authorList>
    </citation>
    <scope>NUCLEOTIDE SEQUENCE [LARGE SCALE GENOMIC DNA]</scope>
    <source>
        <strain evidence="5">NkOx7-01</strain>
    </source>
</reference>
<feature type="domain" description="Type I restriction modification DNA specificity" evidence="4">
    <location>
        <begin position="195"/>
        <end position="329"/>
    </location>
</feature>
<comment type="similarity">
    <text evidence="1">Belongs to the type-I restriction system S methylase family.</text>
</comment>
<dbReference type="Gene3D" id="3.90.220.20">
    <property type="entry name" value="DNA methylase specificity domains"/>
    <property type="match status" value="2"/>
</dbReference>
<dbReference type="GO" id="GO:0032259">
    <property type="term" value="P:methylation"/>
    <property type="evidence" value="ECO:0007669"/>
    <property type="project" value="UniProtKB-KW"/>
</dbReference>